<dbReference type="Gene3D" id="4.10.1080.10">
    <property type="entry name" value="TSP type-3 repeat"/>
    <property type="match status" value="1"/>
</dbReference>
<evidence type="ECO:0000313" key="5">
    <source>
        <dbReference type="EMBL" id="MDR6302239.1"/>
    </source>
</evidence>
<gene>
    <name evidence="5" type="ORF">GGR31_002919</name>
</gene>
<dbReference type="InterPro" id="IPR026444">
    <property type="entry name" value="Secre_tail"/>
</dbReference>
<feature type="domain" description="Secretion system C-terminal sorting" evidence="4">
    <location>
        <begin position="298"/>
        <end position="370"/>
    </location>
</feature>
<evidence type="ECO:0000256" key="2">
    <source>
        <dbReference type="SAM" id="MobiDB-lite"/>
    </source>
</evidence>
<evidence type="ECO:0000256" key="1">
    <source>
        <dbReference type="ARBA" id="ARBA00022729"/>
    </source>
</evidence>
<proteinExistence type="predicted"/>
<feature type="chain" id="PRO_5045842717" description="Secretion system C-terminal sorting domain-containing protein" evidence="3">
    <location>
        <begin position="18"/>
        <end position="371"/>
    </location>
</feature>
<keyword evidence="6" id="KW-1185">Reference proteome</keyword>
<feature type="region of interest" description="Disordered" evidence="2">
    <location>
        <begin position="224"/>
        <end position="277"/>
    </location>
</feature>
<dbReference type="NCBIfam" id="TIGR04183">
    <property type="entry name" value="Por_Secre_tail"/>
    <property type="match status" value="1"/>
</dbReference>
<comment type="caution">
    <text evidence="5">The sequence shown here is derived from an EMBL/GenBank/DDBJ whole genome shotgun (WGS) entry which is preliminary data.</text>
</comment>
<feature type="compositionally biased region" description="Acidic residues" evidence="2">
    <location>
        <begin position="244"/>
        <end position="271"/>
    </location>
</feature>
<dbReference type="SUPFAM" id="SSF103647">
    <property type="entry name" value="TSP type-3 repeat"/>
    <property type="match status" value="1"/>
</dbReference>
<accession>A0ABU1K9F9</accession>
<organism evidence="5 6">
    <name type="scientific">Mesonia maritima</name>
    <dbReference type="NCBI Taxonomy" id="1793873"/>
    <lineage>
        <taxon>Bacteria</taxon>
        <taxon>Pseudomonadati</taxon>
        <taxon>Bacteroidota</taxon>
        <taxon>Flavobacteriia</taxon>
        <taxon>Flavobacteriales</taxon>
        <taxon>Flavobacteriaceae</taxon>
        <taxon>Mesonia</taxon>
    </lineage>
</organism>
<dbReference type="RefSeq" id="WP_309730664.1">
    <property type="nucleotide sequence ID" value="NZ_JAVDQA010000013.1"/>
</dbReference>
<dbReference type="Pfam" id="PF18962">
    <property type="entry name" value="Por_Secre_tail"/>
    <property type="match status" value="1"/>
</dbReference>
<protein>
    <recommendedName>
        <fullName evidence="4">Secretion system C-terminal sorting domain-containing protein</fullName>
    </recommendedName>
</protein>
<evidence type="ECO:0000256" key="3">
    <source>
        <dbReference type="SAM" id="SignalP"/>
    </source>
</evidence>
<feature type="signal peptide" evidence="3">
    <location>
        <begin position="1"/>
        <end position="17"/>
    </location>
</feature>
<sequence length="371" mass="40602">MKKLLLLFSLVASTTFAQVTASDATLTVCEVNTDGFATFDLTQADNDVLNGQSASNFQVSYHVTINDAQDAVNPVLPTYTNTTPFNETLYARVEELGNGNFETSLLFLEVGEEAIANPAQDIVVCGNQGFGTFDLTFNESIVLGSQNPSMFDVSFYLSQSDADAETNEIVNSSAFTNTNDPQTIYVRVQNANSNCYAMTSFTISTTDCSQDTDSDLVVTSVEDLNTNGNLNDDDTDGDNIPNYLDEDDDGDGVLTADEDYNGNGDPTDDDTNSNNVPDYLEQSVALSTGNFETIDFSIYPNPAQDNITIQLNNTEVEKMQLFNMNGKLIKEFSFQNASRKQEVSISEFSTGVYFLKISTKKESIIKKLSIK</sequence>
<evidence type="ECO:0000313" key="6">
    <source>
        <dbReference type="Proteomes" id="UP001257659"/>
    </source>
</evidence>
<evidence type="ECO:0000259" key="4">
    <source>
        <dbReference type="Pfam" id="PF18962"/>
    </source>
</evidence>
<keyword evidence="1 3" id="KW-0732">Signal</keyword>
<reference evidence="5 6" key="1">
    <citation type="submission" date="2023-07" db="EMBL/GenBank/DDBJ databases">
        <title>Genomic Encyclopedia of Type Strains, Phase IV (KMG-IV): sequencing the most valuable type-strain genomes for metagenomic binning, comparative biology and taxonomic classification.</title>
        <authorList>
            <person name="Goeker M."/>
        </authorList>
    </citation>
    <scope>NUCLEOTIDE SEQUENCE [LARGE SCALE GENOMIC DNA]</scope>
    <source>
        <strain evidence="5 6">DSM 102814</strain>
    </source>
</reference>
<name>A0ABU1K9F9_9FLAO</name>
<dbReference type="EMBL" id="JAVDQA010000013">
    <property type="protein sequence ID" value="MDR6302239.1"/>
    <property type="molecule type" value="Genomic_DNA"/>
</dbReference>
<dbReference type="Proteomes" id="UP001257659">
    <property type="component" value="Unassembled WGS sequence"/>
</dbReference>
<dbReference type="InterPro" id="IPR028974">
    <property type="entry name" value="TSP_type-3_rpt"/>
</dbReference>